<feature type="transmembrane region" description="Helical" evidence="10">
    <location>
        <begin position="43"/>
        <end position="64"/>
    </location>
</feature>
<evidence type="ECO:0000256" key="9">
    <source>
        <dbReference type="NCBIfam" id="TIGR01400"/>
    </source>
</evidence>
<keyword evidence="5 10" id="KW-0812">Transmembrane</keyword>
<protein>
    <recommendedName>
        <fullName evidence="3 9">Flagellar biosynthetic protein FliR</fullName>
    </recommendedName>
</protein>
<dbReference type="PRINTS" id="PR00953">
    <property type="entry name" value="TYPE3IMRPROT"/>
</dbReference>
<dbReference type="InterPro" id="IPR006303">
    <property type="entry name" value="FliR"/>
</dbReference>
<dbReference type="AlphaFoldDB" id="A0A3A4NXZ8"/>
<dbReference type="Proteomes" id="UP000265882">
    <property type="component" value="Unassembled WGS sequence"/>
</dbReference>
<feature type="transmembrane region" description="Helical" evidence="10">
    <location>
        <begin position="12"/>
        <end position="31"/>
    </location>
</feature>
<keyword evidence="11" id="KW-0966">Cell projection</keyword>
<dbReference type="EMBL" id="QZKU01000062">
    <property type="protein sequence ID" value="RJP22000.1"/>
    <property type="molecule type" value="Genomic_DNA"/>
</dbReference>
<organism evidence="11 12">
    <name type="scientific">Abyssobacteria bacterium (strain SURF_5)</name>
    <dbReference type="NCBI Taxonomy" id="2093360"/>
    <lineage>
        <taxon>Bacteria</taxon>
        <taxon>Pseudomonadati</taxon>
        <taxon>Candidatus Hydrogenedentota</taxon>
        <taxon>Candidatus Abyssobacteria</taxon>
    </lineage>
</organism>
<evidence type="ECO:0000256" key="5">
    <source>
        <dbReference type="ARBA" id="ARBA00022692"/>
    </source>
</evidence>
<dbReference type="InterPro" id="IPR002010">
    <property type="entry name" value="T3SS_IM_R"/>
</dbReference>
<feature type="transmembrane region" description="Helical" evidence="10">
    <location>
        <begin position="214"/>
        <end position="237"/>
    </location>
</feature>
<feature type="transmembrane region" description="Helical" evidence="10">
    <location>
        <begin position="180"/>
        <end position="202"/>
    </location>
</feature>
<evidence type="ECO:0000256" key="7">
    <source>
        <dbReference type="ARBA" id="ARBA00023136"/>
    </source>
</evidence>
<keyword evidence="11" id="KW-0969">Cilium</keyword>
<evidence type="ECO:0000256" key="10">
    <source>
        <dbReference type="RuleBase" id="RU362071"/>
    </source>
</evidence>
<keyword evidence="7 10" id="KW-0472">Membrane</keyword>
<evidence type="ECO:0000256" key="2">
    <source>
        <dbReference type="ARBA" id="ARBA00009772"/>
    </source>
</evidence>
<feature type="transmembrane region" description="Helical" evidence="10">
    <location>
        <begin position="123"/>
        <end position="143"/>
    </location>
</feature>
<evidence type="ECO:0000256" key="8">
    <source>
        <dbReference type="ARBA" id="ARBA00023143"/>
    </source>
</evidence>
<keyword evidence="4 10" id="KW-1003">Cell membrane</keyword>
<evidence type="ECO:0000256" key="3">
    <source>
        <dbReference type="ARBA" id="ARBA00021717"/>
    </source>
</evidence>
<feature type="transmembrane region" description="Helical" evidence="10">
    <location>
        <begin position="76"/>
        <end position="103"/>
    </location>
</feature>
<reference evidence="11 12" key="1">
    <citation type="journal article" date="2017" name="ISME J.">
        <title>Energy and carbon metabolisms in a deep terrestrial subsurface fluid microbial community.</title>
        <authorList>
            <person name="Momper L."/>
            <person name="Jungbluth S.P."/>
            <person name="Lee M.D."/>
            <person name="Amend J.P."/>
        </authorList>
    </citation>
    <scope>NUCLEOTIDE SEQUENCE [LARGE SCALE GENOMIC DNA]</scope>
    <source>
        <strain evidence="11">SURF_5</strain>
    </source>
</reference>
<comment type="subcellular location">
    <subcellularLocation>
        <location evidence="10">Cell membrane</location>
        <topology evidence="10">Multi-pass membrane protein</topology>
    </subcellularLocation>
    <subcellularLocation>
        <location evidence="10">Bacterial flagellum basal body</location>
    </subcellularLocation>
</comment>
<keyword evidence="6 10" id="KW-1133">Transmembrane helix</keyword>
<comment type="caution">
    <text evidence="11">The sequence shown here is derived from an EMBL/GenBank/DDBJ whole genome shotgun (WGS) entry which is preliminary data.</text>
</comment>
<dbReference type="GO" id="GO:0044780">
    <property type="term" value="P:bacterial-type flagellum assembly"/>
    <property type="evidence" value="ECO:0007669"/>
    <property type="project" value="UniProtKB-UniRule"/>
</dbReference>
<sequence length="259" mass="28213">MENPFIFTLSQFEGFLLIFMRVGAMLFASPVFGGTAVPTQVRIFLSLILALVLLPIVAIPYDLLPLDVVPLGWLAINEVLVGLVLGVSLTFLFAAIQYAGQIVDFQMGFSIVSLIDPMQDVQIPIMGLFHFLIATLIFLAMDAHHWVIRALTDSFSVIPLSTAGFSGLVLGGIVKAFGDLFVIAMRIAAPTIAVLMLYNAALGIIAKTVPQINLLIVGFPVRIALGMIVVALSLSFFQPYLSRAFDLMVTNVYSIMRQF</sequence>
<evidence type="ECO:0000256" key="4">
    <source>
        <dbReference type="ARBA" id="ARBA00022475"/>
    </source>
</evidence>
<dbReference type="PANTHER" id="PTHR30065:SF8">
    <property type="entry name" value="FLAGELLAR BIOSYNTHETIC PROTEIN FLIR"/>
    <property type="match status" value="1"/>
</dbReference>
<accession>A0A3A4NXZ8</accession>
<comment type="function">
    <text evidence="1 10">Role in flagellar biosynthesis.</text>
</comment>
<dbReference type="Pfam" id="PF01311">
    <property type="entry name" value="Bac_export_1"/>
    <property type="match status" value="1"/>
</dbReference>
<keyword evidence="8 10" id="KW-0975">Bacterial flagellum</keyword>
<proteinExistence type="inferred from homology"/>
<dbReference type="GO" id="GO:0006605">
    <property type="term" value="P:protein targeting"/>
    <property type="evidence" value="ECO:0007669"/>
    <property type="project" value="UniProtKB-UniRule"/>
</dbReference>
<dbReference type="PANTHER" id="PTHR30065">
    <property type="entry name" value="FLAGELLAR BIOSYNTHETIC PROTEIN FLIR"/>
    <property type="match status" value="1"/>
</dbReference>
<name>A0A3A4NXZ8_ABYX5</name>
<evidence type="ECO:0000256" key="1">
    <source>
        <dbReference type="ARBA" id="ARBA00002578"/>
    </source>
</evidence>
<comment type="similarity">
    <text evidence="2 10">Belongs to the FliR/MopE/SpaR family.</text>
</comment>
<evidence type="ECO:0000313" key="12">
    <source>
        <dbReference type="Proteomes" id="UP000265882"/>
    </source>
</evidence>
<dbReference type="NCBIfam" id="TIGR01400">
    <property type="entry name" value="fliR"/>
    <property type="match status" value="1"/>
</dbReference>
<feature type="transmembrane region" description="Helical" evidence="10">
    <location>
        <begin position="155"/>
        <end position="174"/>
    </location>
</feature>
<dbReference type="GO" id="GO:0005886">
    <property type="term" value="C:plasma membrane"/>
    <property type="evidence" value="ECO:0007669"/>
    <property type="project" value="UniProtKB-SubCell"/>
</dbReference>
<gene>
    <name evidence="11" type="primary">fliR</name>
    <name evidence="11" type="ORF">C4520_08880</name>
</gene>
<dbReference type="GO" id="GO:0009425">
    <property type="term" value="C:bacterial-type flagellum basal body"/>
    <property type="evidence" value="ECO:0007669"/>
    <property type="project" value="UniProtKB-SubCell"/>
</dbReference>
<keyword evidence="11" id="KW-0282">Flagellum</keyword>
<evidence type="ECO:0000256" key="6">
    <source>
        <dbReference type="ARBA" id="ARBA00022989"/>
    </source>
</evidence>
<evidence type="ECO:0000313" key="11">
    <source>
        <dbReference type="EMBL" id="RJP22000.1"/>
    </source>
</evidence>